<protein>
    <recommendedName>
        <fullName evidence="2">Retroviral polymerase SH3-like domain-containing protein</fullName>
    </recommendedName>
</protein>
<feature type="compositionally biased region" description="Pro residues" evidence="1">
    <location>
        <begin position="145"/>
        <end position="154"/>
    </location>
</feature>
<proteinExistence type="predicted"/>
<evidence type="ECO:0000259" key="2">
    <source>
        <dbReference type="Pfam" id="PF25597"/>
    </source>
</evidence>
<dbReference type="AlphaFoldDB" id="A0A834LBM9"/>
<keyword evidence="4" id="KW-1185">Reference proteome</keyword>
<dbReference type="Proteomes" id="UP000626092">
    <property type="component" value="Unassembled WGS sequence"/>
</dbReference>
<feature type="compositionally biased region" description="Polar residues" evidence="1">
    <location>
        <begin position="157"/>
        <end position="169"/>
    </location>
</feature>
<reference evidence="3" key="1">
    <citation type="submission" date="2019-11" db="EMBL/GenBank/DDBJ databases">
        <authorList>
            <person name="Liu Y."/>
            <person name="Hou J."/>
            <person name="Li T.-Q."/>
            <person name="Guan C.-H."/>
            <person name="Wu X."/>
            <person name="Wu H.-Z."/>
            <person name="Ling F."/>
            <person name="Zhang R."/>
            <person name="Shi X.-G."/>
            <person name="Ren J.-P."/>
            <person name="Chen E.-F."/>
            <person name="Sun J.-M."/>
        </authorList>
    </citation>
    <scope>NUCLEOTIDE SEQUENCE</scope>
    <source>
        <strain evidence="3">Adult_tree_wgs_1</strain>
        <tissue evidence="3">Leaves</tissue>
    </source>
</reference>
<name>A0A834LBM9_RHOSS</name>
<organism evidence="3 4">
    <name type="scientific">Rhododendron simsii</name>
    <name type="common">Sims's rhododendron</name>
    <dbReference type="NCBI Taxonomy" id="118357"/>
    <lineage>
        <taxon>Eukaryota</taxon>
        <taxon>Viridiplantae</taxon>
        <taxon>Streptophyta</taxon>
        <taxon>Embryophyta</taxon>
        <taxon>Tracheophyta</taxon>
        <taxon>Spermatophyta</taxon>
        <taxon>Magnoliopsida</taxon>
        <taxon>eudicotyledons</taxon>
        <taxon>Gunneridae</taxon>
        <taxon>Pentapetalae</taxon>
        <taxon>asterids</taxon>
        <taxon>Ericales</taxon>
        <taxon>Ericaceae</taxon>
        <taxon>Ericoideae</taxon>
        <taxon>Rhodoreae</taxon>
        <taxon>Rhododendron</taxon>
    </lineage>
</organism>
<evidence type="ECO:0000313" key="4">
    <source>
        <dbReference type="Proteomes" id="UP000626092"/>
    </source>
</evidence>
<accession>A0A834LBM9</accession>
<sequence>MARSMLKSKKMPKEFWAEAVDCAIYLLNRCPTRSVDNRTPQEEWGGFKPSVSHLRIFGSIAYAHVPDEKRTKLDEKSEKFVFIGYDSRSKGYKLYNPSNGKIVISRDMEFDGESEWDWSNPEEDYDFFPFLEEEEQGNDFMEPAISPPPSPPGPTHVQASPFSSESGSTARPPRMRGLQEIYDTTEEVDSTLFKSLVGSLRYLTCTRPDILFGVGLISRYMEAPTMTHFKAAKRILRYLKVSTKLVEYEIS</sequence>
<dbReference type="PANTHER" id="PTHR42648">
    <property type="entry name" value="TRANSPOSASE, PUTATIVE-RELATED"/>
    <property type="match status" value="1"/>
</dbReference>
<comment type="caution">
    <text evidence="3">The sequence shown here is derived from an EMBL/GenBank/DDBJ whole genome shotgun (WGS) entry which is preliminary data.</text>
</comment>
<dbReference type="EMBL" id="WJXA01000009">
    <property type="protein sequence ID" value="KAF7132073.1"/>
    <property type="molecule type" value="Genomic_DNA"/>
</dbReference>
<dbReference type="PANTHER" id="PTHR42648:SF18">
    <property type="entry name" value="RETROTRANSPOSON, UNCLASSIFIED-LIKE PROTEIN"/>
    <property type="match status" value="1"/>
</dbReference>
<evidence type="ECO:0000313" key="3">
    <source>
        <dbReference type="EMBL" id="KAF7132073.1"/>
    </source>
</evidence>
<evidence type="ECO:0000256" key="1">
    <source>
        <dbReference type="SAM" id="MobiDB-lite"/>
    </source>
</evidence>
<feature type="region of interest" description="Disordered" evidence="1">
    <location>
        <begin position="140"/>
        <end position="174"/>
    </location>
</feature>
<dbReference type="Pfam" id="PF25597">
    <property type="entry name" value="SH3_retrovirus"/>
    <property type="match status" value="1"/>
</dbReference>
<dbReference type="InterPro" id="IPR012337">
    <property type="entry name" value="RNaseH-like_sf"/>
</dbReference>
<feature type="domain" description="Retroviral polymerase SH3-like" evidence="2">
    <location>
        <begin position="59"/>
        <end position="122"/>
    </location>
</feature>
<dbReference type="SUPFAM" id="SSF53098">
    <property type="entry name" value="Ribonuclease H-like"/>
    <property type="match status" value="1"/>
</dbReference>
<dbReference type="OrthoDB" id="1750395at2759"/>
<gene>
    <name evidence="3" type="ORF">RHSIM_Rhsim09G0034600</name>
</gene>
<dbReference type="InterPro" id="IPR039537">
    <property type="entry name" value="Retrotran_Ty1/copia-like"/>
</dbReference>
<dbReference type="InterPro" id="IPR057670">
    <property type="entry name" value="SH3_retrovirus"/>
</dbReference>